<evidence type="ECO:0000313" key="2">
    <source>
        <dbReference type="EMBL" id="MBC3887440.1"/>
    </source>
</evidence>
<dbReference type="AlphaFoldDB" id="A0A923HUF1"/>
<dbReference type="Gene3D" id="2.60.120.10">
    <property type="entry name" value="Jelly Rolls"/>
    <property type="match status" value="1"/>
</dbReference>
<proteinExistence type="predicted"/>
<reference evidence="2" key="2">
    <citation type="submission" date="2020-10" db="EMBL/GenBank/DDBJ databases">
        <title>Comparative genomics of the Acetobacterium genus.</title>
        <authorList>
            <person name="Marshall C."/>
            <person name="May H."/>
            <person name="Norman S."/>
        </authorList>
    </citation>
    <scope>NUCLEOTIDE SEQUENCE</scope>
    <source>
        <strain evidence="2">DER-2019</strain>
    </source>
</reference>
<reference evidence="2" key="1">
    <citation type="submission" date="2019-10" db="EMBL/GenBank/DDBJ databases">
        <authorList>
            <person name="Ross D.E."/>
            <person name="Gulliver D."/>
        </authorList>
    </citation>
    <scope>NUCLEOTIDE SEQUENCE</scope>
    <source>
        <strain evidence="2">DER-2019</strain>
    </source>
</reference>
<dbReference type="PROSITE" id="PS50042">
    <property type="entry name" value="CNMP_BINDING_3"/>
    <property type="match status" value="1"/>
</dbReference>
<dbReference type="InterPro" id="IPR014710">
    <property type="entry name" value="RmlC-like_jellyroll"/>
</dbReference>
<dbReference type="Pfam" id="PF00027">
    <property type="entry name" value="cNMP_binding"/>
    <property type="match status" value="1"/>
</dbReference>
<sequence>MNRETSMGNTDSLWIKLLRSTGMVLDDDNIALLQNNFMLKLIKKDHFFLQEGEKSREIGFVMKGLFRSYYIDKRGNDITKYFYAEGGTLFSYVAYLSQTESTYCIQALEDSELLVMKIEDFERIVDGNYELLLFYKKMIDNVLVAKEEHANSFKLLNSSDRYKQFLTKYPDLEKRLKQCQLASYLGITPVSLSRIRKKSNLIK</sequence>
<accession>A0A923HUF1</accession>
<feature type="domain" description="Cyclic nucleotide-binding" evidence="1">
    <location>
        <begin position="25"/>
        <end position="125"/>
    </location>
</feature>
<name>A0A923HUF1_9FIRM</name>
<keyword evidence="3" id="KW-1185">Reference proteome</keyword>
<dbReference type="InterPro" id="IPR000595">
    <property type="entry name" value="cNMP-bd_dom"/>
</dbReference>
<dbReference type="OrthoDB" id="9798104at2"/>
<evidence type="ECO:0000259" key="1">
    <source>
        <dbReference type="PROSITE" id="PS50042"/>
    </source>
</evidence>
<dbReference type="SUPFAM" id="SSF51206">
    <property type="entry name" value="cAMP-binding domain-like"/>
    <property type="match status" value="1"/>
</dbReference>
<protein>
    <submittedName>
        <fullName evidence="2">Cyclic nucleotide-binding domain-containing protein</fullName>
    </submittedName>
</protein>
<dbReference type="InterPro" id="IPR018490">
    <property type="entry name" value="cNMP-bd_dom_sf"/>
</dbReference>
<dbReference type="EMBL" id="WJBD01000003">
    <property type="protein sequence ID" value="MBC3887440.1"/>
    <property type="molecule type" value="Genomic_DNA"/>
</dbReference>
<gene>
    <name evidence="2" type="ORF">GH810_03855</name>
</gene>
<comment type="caution">
    <text evidence="2">The sequence shown here is derived from an EMBL/GenBank/DDBJ whole genome shotgun (WGS) entry which is preliminary data.</text>
</comment>
<organism evidence="2 3">
    <name type="scientific">Acetobacterium paludosum</name>
    <dbReference type="NCBI Taxonomy" id="52693"/>
    <lineage>
        <taxon>Bacteria</taxon>
        <taxon>Bacillati</taxon>
        <taxon>Bacillota</taxon>
        <taxon>Clostridia</taxon>
        <taxon>Eubacteriales</taxon>
        <taxon>Eubacteriaceae</taxon>
        <taxon>Acetobacterium</taxon>
    </lineage>
</organism>
<dbReference type="Proteomes" id="UP000616595">
    <property type="component" value="Unassembled WGS sequence"/>
</dbReference>
<dbReference type="CDD" id="cd00038">
    <property type="entry name" value="CAP_ED"/>
    <property type="match status" value="1"/>
</dbReference>
<evidence type="ECO:0000313" key="3">
    <source>
        <dbReference type="Proteomes" id="UP000616595"/>
    </source>
</evidence>